<dbReference type="PANTHER" id="PTHR46060:SF1">
    <property type="entry name" value="MARINER MOS1 TRANSPOSASE-LIKE PROTEIN"/>
    <property type="match status" value="1"/>
</dbReference>
<dbReference type="InterPro" id="IPR052709">
    <property type="entry name" value="Transposase-MT_Hybrid"/>
</dbReference>
<dbReference type="EMBL" id="BMAO01027624">
    <property type="protein sequence ID" value="GFR18521.1"/>
    <property type="molecule type" value="Genomic_DNA"/>
</dbReference>
<organism evidence="2 3">
    <name type="scientific">Trichonephila clavata</name>
    <name type="common">Joro spider</name>
    <name type="synonym">Nephila clavata</name>
    <dbReference type="NCBI Taxonomy" id="2740835"/>
    <lineage>
        <taxon>Eukaryota</taxon>
        <taxon>Metazoa</taxon>
        <taxon>Ecdysozoa</taxon>
        <taxon>Arthropoda</taxon>
        <taxon>Chelicerata</taxon>
        <taxon>Arachnida</taxon>
        <taxon>Araneae</taxon>
        <taxon>Araneomorphae</taxon>
        <taxon>Entelegynae</taxon>
        <taxon>Araneoidea</taxon>
        <taxon>Nephilidae</taxon>
        <taxon>Trichonephila</taxon>
    </lineage>
</organism>
<protein>
    <submittedName>
        <fullName evidence="2">HTH_48 domain-containing protein</fullName>
    </submittedName>
</protein>
<accession>A0A8X6LPS7</accession>
<feature type="domain" description="Mos1 transposase HTH" evidence="1">
    <location>
        <begin position="9"/>
        <end position="53"/>
    </location>
</feature>
<dbReference type="Proteomes" id="UP000887116">
    <property type="component" value="Unassembled WGS sequence"/>
</dbReference>
<evidence type="ECO:0000259" key="1">
    <source>
        <dbReference type="Pfam" id="PF17906"/>
    </source>
</evidence>
<comment type="caution">
    <text evidence="2">The sequence shown here is derived from an EMBL/GenBank/DDBJ whole genome shotgun (WGS) entry which is preliminary data.</text>
</comment>
<reference evidence="2" key="1">
    <citation type="submission" date="2020-07" db="EMBL/GenBank/DDBJ databases">
        <title>Multicomponent nature underlies the extraordinary mechanical properties of spider dragline silk.</title>
        <authorList>
            <person name="Kono N."/>
            <person name="Nakamura H."/>
            <person name="Mori M."/>
            <person name="Yoshida Y."/>
            <person name="Ohtoshi R."/>
            <person name="Malay A.D."/>
            <person name="Moran D.A.P."/>
            <person name="Tomita M."/>
            <person name="Numata K."/>
            <person name="Arakawa K."/>
        </authorList>
    </citation>
    <scope>NUCLEOTIDE SEQUENCE</scope>
</reference>
<proteinExistence type="predicted"/>
<dbReference type="AlphaFoldDB" id="A0A8X6LPS7"/>
<dbReference type="PANTHER" id="PTHR46060">
    <property type="entry name" value="MARINER MOS1 TRANSPOSASE-LIKE PROTEIN"/>
    <property type="match status" value="1"/>
</dbReference>
<name>A0A8X6LPS7_TRICU</name>
<sequence>MAVTLVEQRSCIKIAVLRGRNEMECPSGFVEALGKNALPYRTVARWVGKFQQGRVSTSNEQRSGRLLSVRTDLAHAIIEQFMDEDRCWTLLELERASDIKKRTINASSCQLYVVILLHREGHIALCILP</sequence>
<evidence type="ECO:0000313" key="2">
    <source>
        <dbReference type="EMBL" id="GFR18521.1"/>
    </source>
</evidence>
<gene>
    <name evidence="2" type="primary">NCL1_47993</name>
    <name evidence="2" type="ORF">TNCT_675811</name>
</gene>
<dbReference type="Pfam" id="PF17906">
    <property type="entry name" value="HTH_48"/>
    <property type="match status" value="1"/>
</dbReference>
<evidence type="ECO:0000313" key="3">
    <source>
        <dbReference type="Proteomes" id="UP000887116"/>
    </source>
</evidence>
<dbReference type="OrthoDB" id="616263at2759"/>
<dbReference type="InterPro" id="IPR041426">
    <property type="entry name" value="Mos1_HTH"/>
</dbReference>
<keyword evidence="3" id="KW-1185">Reference proteome</keyword>